<name>A0A0T9RQB7_9GAMM</name>
<accession>A0A0T9RQB7</accession>
<protein>
    <recommendedName>
        <fullName evidence="3">DUF2971 domain-containing protein</fullName>
    </recommendedName>
</protein>
<evidence type="ECO:0008006" key="3">
    <source>
        <dbReference type="Google" id="ProtNLM"/>
    </source>
</evidence>
<evidence type="ECO:0000313" key="2">
    <source>
        <dbReference type="Proteomes" id="UP000038204"/>
    </source>
</evidence>
<sequence length="290" mass="33209">MLRNNLLVHSYLSKMTKMNIHHYTNASTLPLILDSKKIRFTRADLLDDGSEMPFRTAYLNPQQYFISSWTHADRELSGQWYRYGDHDRGVRLTLPDSPFTYYHLKDDISASDESGSFGIMLNGIDAPFSLETMLGKGFVLIPYLEMDKYFGGFVNYVSDPALQASNLYSTDEDGTHISLPGHLGRIKSKFWSDQEEYRFVLVAYQGPDLKRSEVTEVYDRELLSRYQAGQTVIPAQIQHIDLPLAEDMLSQLIVTLGPRISSENREMVYQAMCKFSPSGIVRESEMNIRS</sequence>
<evidence type="ECO:0000313" key="1">
    <source>
        <dbReference type="EMBL" id="CNI77008.1"/>
    </source>
</evidence>
<organism evidence="1 2">
    <name type="scientific">Yersinia similis</name>
    <dbReference type="NCBI Taxonomy" id="367190"/>
    <lineage>
        <taxon>Bacteria</taxon>
        <taxon>Pseudomonadati</taxon>
        <taxon>Pseudomonadota</taxon>
        <taxon>Gammaproteobacteria</taxon>
        <taxon>Enterobacterales</taxon>
        <taxon>Yersiniaceae</taxon>
        <taxon>Yersinia</taxon>
    </lineage>
</organism>
<reference evidence="1 2" key="1">
    <citation type="submission" date="2015-03" db="EMBL/GenBank/DDBJ databases">
        <authorList>
            <person name="Murphy D."/>
        </authorList>
    </citation>
    <scope>NUCLEOTIDE SEQUENCE [LARGE SCALE GENOMIC DNA]</scope>
    <source>
        <strain evidence="1 2">Y233</strain>
    </source>
</reference>
<dbReference type="Proteomes" id="UP000038204">
    <property type="component" value="Unassembled WGS sequence"/>
</dbReference>
<gene>
    <name evidence="1" type="ORF">ERS008667_04288</name>
</gene>
<dbReference type="EMBL" id="CQBK01000067">
    <property type="protein sequence ID" value="CNI77008.1"/>
    <property type="molecule type" value="Genomic_DNA"/>
</dbReference>
<dbReference type="AlphaFoldDB" id="A0A0T9RQB7"/>
<proteinExistence type="predicted"/>